<dbReference type="Proteomes" id="UP000009102">
    <property type="component" value="Chromosome"/>
</dbReference>
<dbReference type="HOGENOM" id="CLU_052011_4_2_6"/>
<dbReference type="Pfam" id="PF12836">
    <property type="entry name" value="HHH_3"/>
    <property type="match status" value="1"/>
</dbReference>
<organism evidence="3 4">
    <name type="scientific">Halothiobacillus neapolitanus (strain ATCC 23641 / DSM 15147 / CIP 104769 / NCIMB 8539 / c2)</name>
    <name type="common">Thiobacillus neapolitanus</name>
    <dbReference type="NCBI Taxonomy" id="555778"/>
    <lineage>
        <taxon>Bacteria</taxon>
        <taxon>Pseudomonadati</taxon>
        <taxon>Pseudomonadota</taxon>
        <taxon>Gammaproteobacteria</taxon>
        <taxon>Chromatiales</taxon>
        <taxon>Halothiobacillaceae</taxon>
        <taxon>Halothiobacillus</taxon>
    </lineage>
</organism>
<dbReference type="KEGG" id="hna:Hneap_2137"/>
<dbReference type="NCBIfam" id="TIGR00426">
    <property type="entry name" value="competence protein ComEA helix-hairpin-helix repeat region"/>
    <property type="match status" value="1"/>
</dbReference>
<dbReference type="InterPro" id="IPR051675">
    <property type="entry name" value="Endo/Exo/Phosphatase_dom_1"/>
</dbReference>
<proteinExistence type="predicted"/>
<dbReference type="GO" id="GO:0003677">
    <property type="term" value="F:DNA binding"/>
    <property type="evidence" value="ECO:0007669"/>
    <property type="project" value="InterPro"/>
</dbReference>
<sequence>MRQMFHAIIFGCLLVMGMVNAPAYAVEKFNLNTATQAQLDEVKGIGPKLSAAIVAYREAHHGFKSVDELKEVKGIGDKSFLKLKDHFVVEGHQKPAATKK</sequence>
<dbReference type="eggNOG" id="COG1555">
    <property type="taxonomic scope" value="Bacteria"/>
</dbReference>
<evidence type="ECO:0000313" key="3">
    <source>
        <dbReference type="EMBL" id="ACX96954.1"/>
    </source>
</evidence>
<dbReference type="GO" id="GO:0015627">
    <property type="term" value="C:type II protein secretion system complex"/>
    <property type="evidence" value="ECO:0007669"/>
    <property type="project" value="TreeGrafter"/>
</dbReference>
<dbReference type="InterPro" id="IPR003583">
    <property type="entry name" value="Hlx-hairpin-Hlx_DNA-bd_motif"/>
</dbReference>
<evidence type="ECO:0000259" key="2">
    <source>
        <dbReference type="SMART" id="SM00278"/>
    </source>
</evidence>
<feature type="domain" description="Helix-hairpin-helix DNA-binding motif class 1" evidence="2">
    <location>
        <begin position="37"/>
        <end position="56"/>
    </location>
</feature>
<accession>D0KW51</accession>
<dbReference type="PANTHER" id="PTHR21180:SF32">
    <property type="entry name" value="ENDONUCLEASE_EXONUCLEASE_PHOSPHATASE FAMILY DOMAIN-CONTAINING PROTEIN 1"/>
    <property type="match status" value="1"/>
</dbReference>
<name>D0KW51_HALNC</name>
<dbReference type="SUPFAM" id="SSF47781">
    <property type="entry name" value="RuvA domain 2-like"/>
    <property type="match status" value="1"/>
</dbReference>
<dbReference type="GO" id="GO:0015628">
    <property type="term" value="P:protein secretion by the type II secretion system"/>
    <property type="evidence" value="ECO:0007669"/>
    <property type="project" value="TreeGrafter"/>
</dbReference>
<dbReference type="STRING" id="555778.Hneap_2137"/>
<evidence type="ECO:0000313" key="4">
    <source>
        <dbReference type="Proteomes" id="UP000009102"/>
    </source>
</evidence>
<dbReference type="PANTHER" id="PTHR21180">
    <property type="entry name" value="ENDONUCLEASE/EXONUCLEASE/PHOSPHATASE FAMILY DOMAIN-CONTAINING PROTEIN 1"/>
    <property type="match status" value="1"/>
</dbReference>
<dbReference type="Gene3D" id="1.10.150.320">
    <property type="entry name" value="Photosystem II 12 kDa extrinsic protein"/>
    <property type="match status" value="1"/>
</dbReference>
<dbReference type="RefSeq" id="WP_012824986.1">
    <property type="nucleotide sequence ID" value="NC_013422.1"/>
</dbReference>
<keyword evidence="1" id="KW-0732">Signal</keyword>
<dbReference type="AlphaFoldDB" id="D0KW51"/>
<feature type="chain" id="PRO_5003010710" evidence="1">
    <location>
        <begin position="26"/>
        <end position="100"/>
    </location>
</feature>
<feature type="signal peptide" evidence="1">
    <location>
        <begin position="1"/>
        <end position="25"/>
    </location>
</feature>
<evidence type="ECO:0000256" key="1">
    <source>
        <dbReference type="SAM" id="SignalP"/>
    </source>
</evidence>
<dbReference type="GO" id="GO:0006281">
    <property type="term" value="P:DNA repair"/>
    <property type="evidence" value="ECO:0007669"/>
    <property type="project" value="InterPro"/>
</dbReference>
<gene>
    <name evidence="3" type="ordered locus">Hneap_2137</name>
</gene>
<keyword evidence="4" id="KW-1185">Reference proteome</keyword>
<dbReference type="SMART" id="SM00278">
    <property type="entry name" value="HhH1"/>
    <property type="match status" value="2"/>
</dbReference>
<protein>
    <submittedName>
        <fullName evidence="3">Competence protein ComEA helix-hairpin-helix repeat protein</fullName>
    </submittedName>
</protein>
<dbReference type="InterPro" id="IPR004509">
    <property type="entry name" value="Competence_ComEA_HhH"/>
</dbReference>
<feature type="domain" description="Helix-hairpin-helix DNA-binding motif class 1" evidence="2">
    <location>
        <begin position="67"/>
        <end position="86"/>
    </location>
</feature>
<reference evidence="3 4" key="1">
    <citation type="submission" date="2009-10" db="EMBL/GenBank/DDBJ databases">
        <title>Complete sequence of Halothiobacillus neapolitanus c2.</title>
        <authorList>
            <consortium name="US DOE Joint Genome Institute"/>
            <person name="Lucas S."/>
            <person name="Copeland A."/>
            <person name="Lapidus A."/>
            <person name="Glavina del Rio T."/>
            <person name="Tice H."/>
            <person name="Bruce D."/>
            <person name="Goodwin L."/>
            <person name="Pitluck S."/>
            <person name="Davenport K."/>
            <person name="Brettin T."/>
            <person name="Detter J.C."/>
            <person name="Han C."/>
            <person name="Tapia R."/>
            <person name="Larimer F."/>
            <person name="Land M."/>
            <person name="Hauser L."/>
            <person name="Kyrpides N."/>
            <person name="Mikhailova N."/>
            <person name="Kerfeld C."/>
            <person name="Cannon G."/>
            <person name="Heinhort S."/>
        </authorList>
    </citation>
    <scope>NUCLEOTIDE SEQUENCE [LARGE SCALE GENOMIC DNA]</scope>
    <source>
        <strain evidence="4">ATCC 23641 / c2</strain>
    </source>
</reference>
<dbReference type="InterPro" id="IPR010994">
    <property type="entry name" value="RuvA_2-like"/>
</dbReference>
<dbReference type="EMBL" id="CP001801">
    <property type="protein sequence ID" value="ACX96954.1"/>
    <property type="molecule type" value="Genomic_DNA"/>
</dbReference>